<dbReference type="SUPFAM" id="SSF48403">
    <property type="entry name" value="Ankyrin repeat"/>
    <property type="match status" value="1"/>
</dbReference>
<protein>
    <recommendedName>
        <fullName evidence="4">Ankyrin repeat domain-containing protein</fullName>
    </recommendedName>
</protein>
<dbReference type="InterPro" id="IPR036770">
    <property type="entry name" value="Ankyrin_rpt-contain_sf"/>
</dbReference>
<evidence type="ECO:0000313" key="2">
    <source>
        <dbReference type="EMBL" id="AUH72569.1"/>
    </source>
</evidence>
<dbReference type="EMBL" id="CP025491">
    <property type="protein sequence ID" value="AUH72569.1"/>
    <property type="molecule type" value="Genomic_DNA"/>
</dbReference>
<dbReference type="AlphaFoldDB" id="A0A2H5FLZ2"/>
<organism evidence="2 3">
    <name type="scientific">Legionella sainthelensi</name>
    <dbReference type="NCBI Taxonomy" id="28087"/>
    <lineage>
        <taxon>Bacteria</taxon>
        <taxon>Pseudomonadati</taxon>
        <taxon>Pseudomonadota</taxon>
        <taxon>Gammaproteobacteria</taxon>
        <taxon>Legionellales</taxon>
        <taxon>Legionellaceae</taxon>
        <taxon>Legionella</taxon>
    </lineage>
</organism>
<dbReference type="RefSeq" id="WP_101900180.1">
    <property type="nucleotide sequence ID" value="NZ_CP025491.2"/>
</dbReference>
<sequence>MYHTKPMATYESLKSLYLAIKKDDAAALESVLKENHIDIDQPISVYDDNYEPVNRCSLFNTNRTITTKKPAEIANAMGHVECLHWLLENGADIKPLLEYAISLQTESLSAYQCRFIDDKTNYKQAAFLEMAYIEKLNPEELEGIRDMFANSDGSDNEESYIQPGLST</sequence>
<proteinExistence type="predicted"/>
<dbReference type="KEGG" id="lsh:CAB17_11240"/>
<feature type="region of interest" description="Disordered" evidence="1">
    <location>
        <begin position="148"/>
        <end position="167"/>
    </location>
</feature>
<keyword evidence="3" id="KW-1185">Reference proteome</keyword>
<reference evidence="2 3" key="1">
    <citation type="submission" date="2017-12" db="EMBL/GenBank/DDBJ databases">
        <title>Legionella sainthelensi LA01-117, whole genome sequence of a clinical isolate from New Zealand.</title>
        <authorList>
            <person name="Cree S.L."/>
            <person name="Slow S."/>
            <person name="Kennedy M.A."/>
            <person name="Murdoch D.R."/>
            <person name="Biggs P.J."/>
            <person name="Anderson T."/>
        </authorList>
    </citation>
    <scope>NUCLEOTIDE SEQUENCE [LARGE SCALE GENOMIC DNA]</scope>
    <source>
        <strain evidence="2 3">LA01-117</strain>
    </source>
</reference>
<gene>
    <name evidence="2" type="ORF">CAB17_11240</name>
</gene>
<evidence type="ECO:0000256" key="1">
    <source>
        <dbReference type="SAM" id="MobiDB-lite"/>
    </source>
</evidence>
<evidence type="ECO:0008006" key="4">
    <source>
        <dbReference type="Google" id="ProtNLM"/>
    </source>
</evidence>
<name>A0A2H5FLZ2_9GAMM</name>
<dbReference type="Proteomes" id="UP000234343">
    <property type="component" value="Chromosome"/>
</dbReference>
<evidence type="ECO:0000313" key="3">
    <source>
        <dbReference type="Proteomes" id="UP000234343"/>
    </source>
</evidence>
<accession>A0A2H5FLZ2</accession>